<feature type="region of interest" description="Disordered" evidence="1">
    <location>
        <begin position="264"/>
        <end position="347"/>
    </location>
</feature>
<feature type="region of interest" description="Disordered" evidence="1">
    <location>
        <begin position="139"/>
        <end position="166"/>
    </location>
</feature>
<organism evidence="3 4">
    <name type="scientific">Polytolypa hystricis (strain UAMH7299)</name>
    <dbReference type="NCBI Taxonomy" id="1447883"/>
    <lineage>
        <taxon>Eukaryota</taxon>
        <taxon>Fungi</taxon>
        <taxon>Dikarya</taxon>
        <taxon>Ascomycota</taxon>
        <taxon>Pezizomycotina</taxon>
        <taxon>Eurotiomycetes</taxon>
        <taxon>Eurotiomycetidae</taxon>
        <taxon>Onygenales</taxon>
        <taxon>Onygenales incertae sedis</taxon>
        <taxon>Polytolypa</taxon>
    </lineage>
</organism>
<name>A0A2B7WPT5_POLH7</name>
<dbReference type="Proteomes" id="UP000224634">
    <property type="component" value="Unassembled WGS sequence"/>
</dbReference>
<dbReference type="OrthoDB" id="4212103at2759"/>
<comment type="caution">
    <text evidence="3">The sequence shown here is derived from an EMBL/GenBank/DDBJ whole genome shotgun (WGS) entry which is preliminary data.</text>
</comment>
<sequence>MQATDSSTTVISPSPVFSYRLDTPMQIEISTVLRPDGAIFTHHDVLSATWQVETTPDPQNSYGHAPSTQLVPSDAGIPSTFSYRLDTPTQIEISTALRPDGAILTHHDMLSETTPDPQNSYGRIPSSQLLPSEAVISSIGNTRGPQASATSAPKYPSVPSSLHPDSEAVPLTLSISHHSTSPGPASVVLTQFEASHQHTSSSRSEGFDPSKPTLSPSTPRNQSKFSITTFRRITEQFKLVATPDQQESSQLPTDTAIRSSLSHMMATSSAETTSMESSSRITQDSPSNPSRSSQQSLSRDMITSLVTSSHLSSSTETGSRPPNTSEHPKYTDFPGSESKSGPSSLAERGKSAGVVAGALLGTSAVAVLVVIVARKARQQRAHSVPCPPDPSISRFSDWS</sequence>
<gene>
    <name evidence="3" type="ORF">AJ80_09491</name>
</gene>
<dbReference type="AlphaFoldDB" id="A0A2B7WPT5"/>
<feature type="compositionally biased region" description="Polar residues" evidence="1">
    <location>
        <begin position="194"/>
        <end position="204"/>
    </location>
</feature>
<feature type="transmembrane region" description="Helical" evidence="2">
    <location>
        <begin position="352"/>
        <end position="373"/>
    </location>
</feature>
<feature type="compositionally biased region" description="Low complexity" evidence="1">
    <location>
        <begin position="264"/>
        <end position="319"/>
    </location>
</feature>
<evidence type="ECO:0000313" key="3">
    <source>
        <dbReference type="EMBL" id="PGG98654.1"/>
    </source>
</evidence>
<accession>A0A2B7WPT5</accession>
<reference evidence="3 4" key="1">
    <citation type="submission" date="2017-10" db="EMBL/GenBank/DDBJ databases">
        <title>Comparative genomics in systemic dimorphic fungi from Ajellomycetaceae.</title>
        <authorList>
            <person name="Munoz J.F."/>
            <person name="Mcewen J.G."/>
            <person name="Clay O.K."/>
            <person name="Cuomo C.A."/>
        </authorList>
    </citation>
    <scope>NUCLEOTIDE SEQUENCE [LARGE SCALE GENOMIC DNA]</scope>
    <source>
        <strain evidence="3 4">UAMH7299</strain>
    </source>
</reference>
<evidence type="ECO:0000256" key="1">
    <source>
        <dbReference type="SAM" id="MobiDB-lite"/>
    </source>
</evidence>
<keyword evidence="2" id="KW-1133">Transmembrane helix</keyword>
<feature type="region of interest" description="Disordered" evidence="1">
    <location>
        <begin position="194"/>
        <end position="225"/>
    </location>
</feature>
<protein>
    <submittedName>
        <fullName evidence="3">Uncharacterized protein</fullName>
    </submittedName>
</protein>
<feature type="compositionally biased region" description="Polar residues" evidence="1">
    <location>
        <begin position="212"/>
        <end position="225"/>
    </location>
</feature>
<proteinExistence type="predicted"/>
<keyword evidence="2" id="KW-0812">Transmembrane</keyword>
<keyword evidence="4" id="KW-1185">Reference proteome</keyword>
<keyword evidence="2" id="KW-0472">Membrane</keyword>
<feature type="region of interest" description="Disordered" evidence="1">
    <location>
        <begin position="376"/>
        <end position="399"/>
    </location>
</feature>
<evidence type="ECO:0000256" key="2">
    <source>
        <dbReference type="SAM" id="Phobius"/>
    </source>
</evidence>
<feature type="compositionally biased region" description="Polar residues" evidence="1">
    <location>
        <begin position="139"/>
        <end position="151"/>
    </location>
</feature>
<dbReference type="EMBL" id="PDNA01000288">
    <property type="protein sequence ID" value="PGG98654.1"/>
    <property type="molecule type" value="Genomic_DNA"/>
</dbReference>
<evidence type="ECO:0000313" key="4">
    <source>
        <dbReference type="Proteomes" id="UP000224634"/>
    </source>
</evidence>